<reference evidence="3" key="1">
    <citation type="submission" date="2018-06" db="EMBL/GenBank/DDBJ databases">
        <authorList>
            <person name="Zhirakovskaya E."/>
        </authorList>
    </citation>
    <scope>NUCLEOTIDE SEQUENCE</scope>
</reference>
<keyword evidence="2" id="KW-0812">Transmembrane</keyword>
<keyword evidence="2" id="KW-0472">Membrane</keyword>
<proteinExistence type="predicted"/>
<feature type="transmembrane region" description="Helical" evidence="2">
    <location>
        <begin position="48"/>
        <end position="69"/>
    </location>
</feature>
<evidence type="ECO:0000256" key="1">
    <source>
        <dbReference type="SAM" id="MobiDB-lite"/>
    </source>
</evidence>
<accession>A0A3B0SH44</accession>
<name>A0A3B0SH44_9ZZZZ</name>
<organism evidence="3">
    <name type="scientific">hydrothermal vent metagenome</name>
    <dbReference type="NCBI Taxonomy" id="652676"/>
    <lineage>
        <taxon>unclassified sequences</taxon>
        <taxon>metagenomes</taxon>
        <taxon>ecological metagenomes</taxon>
    </lineage>
</organism>
<feature type="region of interest" description="Disordered" evidence="1">
    <location>
        <begin position="1"/>
        <end position="46"/>
    </location>
</feature>
<feature type="region of interest" description="Disordered" evidence="1">
    <location>
        <begin position="75"/>
        <end position="120"/>
    </location>
</feature>
<dbReference type="AlphaFoldDB" id="A0A3B0SH44"/>
<dbReference type="EMBL" id="UOEI01000432">
    <property type="protein sequence ID" value="VAW05531.1"/>
    <property type="molecule type" value="Genomic_DNA"/>
</dbReference>
<feature type="compositionally biased region" description="Low complexity" evidence="1">
    <location>
        <begin position="75"/>
        <end position="116"/>
    </location>
</feature>
<evidence type="ECO:0000313" key="3">
    <source>
        <dbReference type="EMBL" id="VAW05531.1"/>
    </source>
</evidence>
<feature type="compositionally biased region" description="Acidic residues" evidence="1">
    <location>
        <begin position="17"/>
        <end position="26"/>
    </location>
</feature>
<protein>
    <submittedName>
        <fullName evidence="3">Uncharacterized protein</fullName>
    </submittedName>
</protein>
<evidence type="ECO:0000256" key="2">
    <source>
        <dbReference type="SAM" id="Phobius"/>
    </source>
</evidence>
<keyword evidence="2" id="KW-1133">Transmembrane helix</keyword>
<feature type="compositionally biased region" description="Pro residues" evidence="1">
    <location>
        <begin position="29"/>
        <end position="46"/>
    </location>
</feature>
<gene>
    <name evidence="3" type="ORF">MNBD_ACTINO01-1869</name>
</gene>
<sequence length="299" mass="31260">MSDPQDPYANPPGWTDPYEDLADLSGDDPLPPMEPPTTPPAQPPGSPLLTGLIIGLLLVALSVAVFQLLRPDDAGTAADTTTTTTIGDDTTTTTAGDGGTTTTVPGTTTTVPGADAYDPVPPPIPVDRLKLIADGLRVNDNNIPDIVFGTKADTAIGRFVASFGDPSSDTGWQVSTGQYGTCQGELERVLFFGPFAAVVTKPNSQEIFNGYRQDLTFGDLTHDAANLETLSGLRIGATVLELKDIYSGETVEFATDPKLGDIYQVIGGSSGKLLLWGPVKGTADDDTVIGIYAPDSCDR</sequence>